<sequence length="198" mass="22311">MDQATGETADIEYSYKPSLMGGGWTFRLAPDGLQWSVGALTGQVAYRDIRRIRMSFRPVTMQSYRFLTEVWSDRNPKLSIVSSSWKSLTEQERLDEAYTRFVVGLHEKIAAEKGNPQLQAGAAAFLYWPGAMIFVAICLATIGILVRALQQGETTATLLLLAFFAFLVWQLGRFFKRNLPRHYTLDAIPNDVLPISRG</sequence>
<name>A0A1W6ZTW1_9HYPH</name>
<evidence type="ECO:0000313" key="1">
    <source>
        <dbReference type="EMBL" id="ARQ00782.1"/>
    </source>
</evidence>
<dbReference type="EMBL" id="CP021112">
    <property type="protein sequence ID" value="ARQ00782.1"/>
    <property type="molecule type" value="Genomic_DNA"/>
</dbReference>
<proteinExistence type="predicted"/>
<protein>
    <submittedName>
        <fullName evidence="1">Uncharacterized protein</fullName>
    </submittedName>
</protein>
<reference evidence="1 2" key="1">
    <citation type="submission" date="2017-05" db="EMBL/GenBank/DDBJ databases">
        <title>Full genome sequence of Pseudorhodoplanes sinuspersici.</title>
        <authorList>
            <person name="Dastgheib S.M.M."/>
            <person name="Shavandi M."/>
            <person name="Tirandaz H."/>
        </authorList>
    </citation>
    <scope>NUCLEOTIDE SEQUENCE [LARGE SCALE GENOMIC DNA]</scope>
    <source>
        <strain evidence="1 2">RIPI110</strain>
    </source>
</reference>
<gene>
    <name evidence="1" type="ORF">CAK95_18080</name>
</gene>
<dbReference type="AlphaFoldDB" id="A0A1W6ZTW1"/>
<dbReference type="KEGG" id="psin:CAK95_18080"/>
<dbReference type="Proteomes" id="UP000194137">
    <property type="component" value="Chromosome"/>
</dbReference>
<dbReference type="RefSeq" id="WP_086089178.1">
    <property type="nucleotide sequence ID" value="NZ_CP021112.1"/>
</dbReference>
<organism evidence="1 2">
    <name type="scientific">Pseudorhodoplanes sinuspersici</name>
    <dbReference type="NCBI Taxonomy" id="1235591"/>
    <lineage>
        <taxon>Bacteria</taxon>
        <taxon>Pseudomonadati</taxon>
        <taxon>Pseudomonadota</taxon>
        <taxon>Alphaproteobacteria</taxon>
        <taxon>Hyphomicrobiales</taxon>
        <taxon>Pseudorhodoplanes</taxon>
    </lineage>
</organism>
<accession>A0A1W6ZTW1</accession>
<keyword evidence="2" id="KW-1185">Reference proteome</keyword>
<evidence type="ECO:0000313" key="2">
    <source>
        <dbReference type="Proteomes" id="UP000194137"/>
    </source>
</evidence>
<dbReference type="OrthoDB" id="8159109at2"/>